<protein>
    <submittedName>
        <fullName evidence="2">Uncharacterized protein</fullName>
    </submittedName>
</protein>
<accession>A0ABT0BAG7</accession>
<name>A0ABT0BAG7_9SPHN</name>
<feature type="region of interest" description="Disordered" evidence="1">
    <location>
        <begin position="179"/>
        <end position="198"/>
    </location>
</feature>
<gene>
    <name evidence="2" type="ORF">MTR62_04990</name>
</gene>
<dbReference type="RefSeq" id="WP_244017587.1">
    <property type="nucleotide sequence ID" value="NZ_JALHLF010000010.1"/>
</dbReference>
<sequence length="413" mass="44568">MASASRKVQFTVGFASVPYPARQEVIRLWEDATEHGAQNWIVLDSLAADLIIAPSGSRFSGQNYQIIARLANEGDDPHTRPANDDGPLVLPLPITRAGLFSLFEQASLRLNARRQNRARPTLRVSRGKDLDALMQSAAVRTPLATPPSPPQGLAGTRPRPAPTALRNATMHKAAIHKTTPHTAAPHEASPRSSGPFHAATPGWESLALTLLASQRGAREARLVIDFGQGAEALVDFAAERFACTVTPTALRSTAQPPRFALLEPDMVFPAAFENVGTVRPLETLLWIVGTRAFAGQLAPWLTPSHAYRVARWPDFTHVPHTIEELRLTALLASDHYTPAALFRAARVQPAHAANTLNAFSLMDRLAVRKAAPRPAMAPSPAASARTTAATPIAPTPPPRAPGRFARLWSRLGF</sequence>
<evidence type="ECO:0000256" key="1">
    <source>
        <dbReference type="SAM" id="MobiDB-lite"/>
    </source>
</evidence>
<evidence type="ECO:0000313" key="2">
    <source>
        <dbReference type="EMBL" id="MCJ2182060.1"/>
    </source>
</evidence>
<dbReference type="Proteomes" id="UP001162881">
    <property type="component" value="Unassembled WGS sequence"/>
</dbReference>
<comment type="caution">
    <text evidence="2">The sequence shown here is derived from an EMBL/GenBank/DDBJ whole genome shotgun (WGS) entry which is preliminary data.</text>
</comment>
<evidence type="ECO:0000313" key="3">
    <source>
        <dbReference type="Proteomes" id="UP001162881"/>
    </source>
</evidence>
<feature type="region of interest" description="Disordered" evidence="1">
    <location>
        <begin position="373"/>
        <end position="400"/>
    </location>
</feature>
<feature type="region of interest" description="Disordered" evidence="1">
    <location>
        <begin position="139"/>
        <end position="158"/>
    </location>
</feature>
<dbReference type="EMBL" id="JALHLF010000010">
    <property type="protein sequence ID" value="MCJ2182060.1"/>
    <property type="molecule type" value="Genomic_DNA"/>
</dbReference>
<reference evidence="2" key="1">
    <citation type="submission" date="2022-03" db="EMBL/GenBank/DDBJ databases">
        <title>Identification of a novel bacterium isolated from mangrove sediments.</title>
        <authorList>
            <person name="Pan X."/>
        </authorList>
    </citation>
    <scope>NUCLEOTIDE SEQUENCE</scope>
    <source>
        <strain evidence="2">B1949</strain>
    </source>
</reference>
<keyword evidence="3" id="KW-1185">Reference proteome</keyword>
<feature type="compositionally biased region" description="Low complexity" evidence="1">
    <location>
        <begin position="373"/>
        <end position="392"/>
    </location>
</feature>
<proteinExistence type="predicted"/>
<organism evidence="2 3">
    <name type="scientific">Novosphingobium organovorum</name>
    <dbReference type="NCBI Taxonomy" id="2930092"/>
    <lineage>
        <taxon>Bacteria</taxon>
        <taxon>Pseudomonadati</taxon>
        <taxon>Pseudomonadota</taxon>
        <taxon>Alphaproteobacteria</taxon>
        <taxon>Sphingomonadales</taxon>
        <taxon>Sphingomonadaceae</taxon>
        <taxon>Novosphingobium</taxon>
    </lineage>
</organism>